<protein>
    <submittedName>
        <fullName evidence="1">Uncharacterized protein</fullName>
    </submittedName>
</protein>
<keyword evidence="2" id="KW-1185">Reference proteome</keyword>
<proteinExistence type="predicted"/>
<accession>A0AAD7ZM92</accession>
<dbReference type="EMBL" id="JASPKZ010007698">
    <property type="protein sequence ID" value="KAJ9582966.1"/>
    <property type="molecule type" value="Genomic_DNA"/>
</dbReference>
<reference evidence="1" key="1">
    <citation type="journal article" date="2023" name="IScience">
        <title>Live-bearing cockroach genome reveals convergent evolutionary mechanisms linked to viviparity in insects and beyond.</title>
        <authorList>
            <person name="Fouks B."/>
            <person name="Harrison M.C."/>
            <person name="Mikhailova A.A."/>
            <person name="Marchal E."/>
            <person name="English S."/>
            <person name="Carruthers M."/>
            <person name="Jennings E.C."/>
            <person name="Chiamaka E.L."/>
            <person name="Frigard R.A."/>
            <person name="Pippel M."/>
            <person name="Attardo G.M."/>
            <person name="Benoit J.B."/>
            <person name="Bornberg-Bauer E."/>
            <person name="Tobe S.S."/>
        </authorList>
    </citation>
    <scope>NUCLEOTIDE SEQUENCE</scope>
    <source>
        <strain evidence="1">Stay&amp;Tobe</strain>
    </source>
</reference>
<dbReference type="Proteomes" id="UP001233999">
    <property type="component" value="Unassembled WGS sequence"/>
</dbReference>
<gene>
    <name evidence="1" type="ORF">L9F63_022692</name>
</gene>
<organism evidence="1 2">
    <name type="scientific">Diploptera punctata</name>
    <name type="common">Pacific beetle cockroach</name>
    <dbReference type="NCBI Taxonomy" id="6984"/>
    <lineage>
        <taxon>Eukaryota</taxon>
        <taxon>Metazoa</taxon>
        <taxon>Ecdysozoa</taxon>
        <taxon>Arthropoda</taxon>
        <taxon>Hexapoda</taxon>
        <taxon>Insecta</taxon>
        <taxon>Pterygota</taxon>
        <taxon>Neoptera</taxon>
        <taxon>Polyneoptera</taxon>
        <taxon>Dictyoptera</taxon>
        <taxon>Blattodea</taxon>
        <taxon>Blaberoidea</taxon>
        <taxon>Blaberidae</taxon>
        <taxon>Diplopterinae</taxon>
        <taxon>Diploptera</taxon>
    </lineage>
</organism>
<evidence type="ECO:0000313" key="2">
    <source>
        <dbReference type="Proteomes" id="UP001233999"/>
    </source>
</evidence>
<evidence type="ECO:0000313" key="1">
    <source>
        <dbReference type="EMBL" id="KAJ9582966.1"/>
    </source>
</evidence>
<dbReference type="AlphaFoldDB" id="A0AAD7ZM92"/>
<comment type="caution">
    <text evidence="1">The sequence shown here is derived from an EMBL/GenBank/DDBJ whole genome shotgun (WGS) entry which is preliminary data.</text>
</comment>
<reference evidence="1" key="2">
    <citation type="submission" date="2023-05" db="EMBL/GenBank/DDBJ databases">
        <authorList>
            <person name="Fouks B."/>
        </authorList>
    </citation>
    <scope>NUCLEOTIDE SEQUENCE</scope>
    <source>
        <strain evidence="1">Stay&amp;Tobe</strain>
        <tissue evidence="1">Testes</tissue>
    </source>
</reference>
<sequence>MKKKNDKDVICRRNETENVEMISHSTVTVNKNEAAAVDSLELCFRNLSVSEIKSRGIVEEYDGLDVDDEISNISGIIEGIIGETYQQDMFSS</sequence>
<name>A0AAD7ZM92_DIPPU</name>